<accession>A0A9W7DH09</accession>
<dbReference type="InterPro" id="IPR018456">
    <property type="entry name" value="PTR2_symporter_CS"/>
</dbReference>
<dbReference type="GO" id="GO:0022857">
    <property type="term" value="F:transmembrane transporter activity"/>
    <property type="evidence" value="ECO:0007669"/>
    <property type="project" value="InterPro"/>
</dbReference>
<dbReference type="OrthoDB" id="8904098at2759"/>
<sequence>MDTNFEKKNTVETGEIMVDQEIQTRSIDLSSTRELIPDYADEFNPDGLFIALPEDKKNYRSVKGKIPFASFLILLVEFAERGSYYGVQGILTNFIMRPLPDGSSTGSTHTENQSAGALDQGLQIANAFVMLLQFLAYVTPLAGGYLADAKLGKFKAIMIGVWIGLISHILFVIAGLPPVIKHGNSALAPTALGIISLAIGTGFIKPNLLPLLLDQYPYRANVLKKLPTGETVYVDRDASMENVTMIFYWAINIGAFMQLATSYAARNIGYWLAFLAPGLMYLMVCLVMLYVGRFVSHPPPTGSLLGKVCKVLYTCFQGNFIKRLSKGQFWSFAYPTEMESRGQLYFRTKTRSPITWTSQDVKDYMSTFSQCVMFLYWVVFNLNDTGLSTALNAQAGAMVTKNVPNDLFNNFNQITIIVLIPILDFLCYLTMENLQNITMWILCH</sequence>
<feature type="transmembrane region" description="Helical" evidence="7">
    <location>
        <begin position="124"/>
        <end position="147"/>
    </location>
</feature>
<keyword evidence="5 7" id="KW-0472">Membrane</keyword>
<evidence type="ECO:0000256" key="4">
    <source>
        <dbReference type="ARBA" id="ARBA00022989"/>
    </source>
</evidence>
<keyword evidence="3 6" id="KW-0812">Transmembrane</keyword>
<dbReference type="PROSITE" id="PS01023">
    <property type="entry name" value="PTR2_2"/>
    <property type="match status" value="1"/>
</dbReference>
<evidence type="ECO:0000256" key="6">
    <source>
        <dbReference type="RuleBase" id="RU003755"/>
    </source>
</evidence>
<dbReference type="Pfam" id="PF00854">
    <property type="entry name" value="PTR2"/>
    <property type="match status" value="1"/>
</dbReference>
<dbReference type="PANTHER" id="PTHR11654">
    <property type="entry name" value="OLIGOPEPTIDE TRANSPORTER-RELATED"/>
    <property type="match status" value="1"/>
</dbReference>
<evidence type="ECO:0000256" key="7">
    <source>
        <dbReference type="SAM" id="Phobius"/>
    </source>
</evidence>
<gene>
    <name evidence="8" type="ORF">Amon01_000422400</name>
</gene>
<dbReference type="Gene3D" id="1.20.1250.20">
    <property type="entry name" value="MFS general substrate transporter like domains"/>
    <property type="match status" value="1"/>
</dbReference>
<proteinExistence type="inferred from homology"/>
<evidence type="ECO:0000256" key="1">
    <source>
        <dbReference type="ARBA" id="ARBA00004141"/>
    </source>
</evidence>
<dbReference type="SUPFAM" id="SSF103473">
    <property type="entry name" value="MFS general substrate transporter"/>
    <property type="match status" value="1"/>
</dbReference>
<dbReference type="GO" id="GO:0006857">
    <property type="term" value="P:oligopeptide transport"/>
    <property type="evidence" value="ECO:0007669"/>
    <property type="project" value="InterPro"/>
</dbReference>
<dbReference type="EMBL" id="BSXU01001978">
    <property type="protein sequence ID" value="GMG33027.1"/>
    <property type="molecule type" value="Genomic_DNA"/>
</dbReference>
<dbReference type="Proteomes" id="UP001165063">
    <property type="component" value="Unassembled WGS sequence"/>
</dbReference>
<evidence type="ECO:0000256" key="5">
    <source>
        <dbReference type="ARBA" id="ARBA00023136"/>
    </source>
</evidence>
<feature type="transmembrane region" description="Helical" evidence="7">
    <location>
        <begin position="246"/>
        <end position="265"/>
    </location>
</feature>
<feature type="transmembrane region" description="Helical" evidence="7">
    <location>
        <begin position="159"/>
        <end position="180"/>
    </location>
</feature>
<dbReference type="GO" id="GO:0016020">
    <property type="term" value="C:membrane"/>
    <property type="evidence" value="ECO:0007669"/>
    <property type="project" value="UniProtKB-SubCell"/>
</dbReference>
<keyword evidence="9" id="KW-1185">Reference proteome</keyword>
<keyword evidence="6" id="KW-0813">Transport</keyword>
<evidence type="ECO:0000313" key="8">
    <source>
        <dbReference type="EMBL" id="GMG33027.1"/>
    </source>
</evidence>
<comment type="subcellular location">
    <subcellularLocation>
        <location evidence="1 6">Membrane</location>
        <topology evidence="1 6">Multi-pass membrane protein</topology>
    </subcellularLocation>
</comment>
<name>A0A9W7DH09_AMBMO</name>
<evidence type="ECO:0000256" key="3">
    <source>
        <dbReference type="ARBA" id="ARBA00022692"/>
    </source>
</evidence>
<protein>
    <submittedName>
        <fullName evidence="8">Unnamed protein product</fullName>
    </submittedName>
</protein>
<dbReference type="AlphaFoldDB" id="A0A9W7DH09"/>
<evidence type="ECO:0000256" key="2">
    <source>
        <dbReference type="ARBA" id="ARBA00005982"/>
    </source>
</evidence>
<keyword evidence="4 7" id="KW-1133">Transmembrane helix</keyword>
<reference evidence="8" key="1">
    <citation type="submission" date="2023-04" db="EMBL/GenBank/DDBJ databases">
        <title>Ambrosiozyma monospora NBRC 1965.</title>
        <authorList>
            <person name="Ichikawa N."/>
            <person name="Sato H."/>
            <person name="Tonouchi N."/>
        </authorList>
    </citation>
    <scope>NUCLEOTIDE SEQUENCE</scope>
    <source>
        <strain evidence="8">NBRC 1965</strain>
    </source>
</reference>
<dbReference type="InterPro" id="IPR000109">
    <property type="entry name" value="POT_fam"/>
</dbReference>
<comment type="similarity">
    <text evidence="2 6">Belongs to the major facilitator superfamily. Proton-dependent oligopeptide transporter (POT/PTR) (TC 2.A.17) family.</text>
</comment>
<dbReference type="InterPro" id="IPR036259">
    <property type="entry name" value="MFS_trans_sf"/>
</dbReference>
<feature type="transmembrane region" description="Helical" evidence="7">
    <location>
        <begin position="186"/>
        <end position="204"/>
    </location>
</feature>
<comment type="caution">
    <text evidence="8">The sequence shown here is derived from an EMBL/GenBank/DDBJ whole genome shotgun (WGS) entry which is preliminary data.</text>
</comment>
<evidence type="ECO:0000313" key="9">
    <source>
        <dbReference type="Proteomes" id="UP001165063"/>
    </source>
</evidence>
<feature type="transmembrane region" description="Helical" evidence="7">
    <location>
        <begin position="271"/>
        <end position="291"/>
    </location>
</feature>
<organism evidence="8 9">
    <name type="scientific">Ambrosiozyma monospora</name>
    <name type="common">Yeast</name>
    <name type="synonym">Endomycopsis monosporus</name>
    <dbReference type="NCBI Taxonomy" id="43982"/>
    <lineage>
        <taxon>Eukaryota</taxon>
        <taxon>Fungi</taxon>
        <taxon>Dikarya</taxon>
        <taxon>Ascomycota</taxon>
        <taxon>Saccharomycotina</taxon>
        <taxon>Pichiomycetes</taxon>
        <taxon>Pichiales</taxon>
        <taxon>Pichiaceae</taxon>
        <taxon>Ambrosiozyma</taxon>
    </lineage>
</organism>
<feature type="transmembrane region" description="Helical" evidence="7">
    <location>
        <begin position="411"/>
        <end position="431"/>
    </location>
</feature>